<reference evidence="1 2" key="1">
    <citation type="submission" date="2023-02" db="EMBL/GenBank/DDBJ databases">
        <title>Evolution of Hrp T3SS in non-pathogenic Pseudomonas fluorescens.</title>
        <authorList>
            <person name="Liao K."/>
            <person name="Wei H."/>
            <person name="Gu Y."/>
        </authorList>
    </citation>
    <scope>NUCLEOTIDE SEQUENCE [LARGE SCALE GENOMIC DNA]</scope>
    <source>
        <strain evidence="1 2">FP1935</strain>
    </source>
</reference>
<proteinExistence type="predicted"/>
<organism evidence="1 2">
    <name type="scientific">Pseudomonas cucumis</name>
    <dbReference type="NCBI Taxonomy" id="2954082"/>
    <lineage>
        <taxon>Bacteria</taxon>
        <taxon>Pseudomonadati</taxon>
        <taxon>Pseudomonadota</taxon>
        <taxon>Gammaproteobacteria</taxon>
        <taxon>Pseudomonadales</taxon>
        <taxon>Pseudomonadaceae</taxon>
        <taxon>Pseudomonas</taxon>
    </lineage>
</organism>
<accession>A0ABY9F114</accession>
<evidence type="ECO:0000313" key="1">
    <source>
        <dbReference type="EMBL" id="WLG86610.1"/>
    </source>
</evidence>
<protein>
    <submittedName>
        <fullName evidence="1">Uncharacterized protein</fullName>
    </submittedName>
</protein>
<dbReference type="RefSeq" id="WP_305448884.1">
    <property type="nucleotide sequence ID" value="NZ_CP117454.1"/>
</dbReference>
<dbReference type="Proteomes" id="UP001239418">
    <property type="component" value="Chromosome"/>
</dbReference>
<name>A0ABY9F114_9PSED</name>
<sequence length="175" mass="18713">MSEALKEKVSEKYHGAVKPFTLFDQNGIQITLNLPGIWQLNPNSQEYYPPLGSSQTNAPVLVNNSGFDIQSATFTVTLNNAVDTNSTNTIANVQWSDGSAHGKQIMEFTCGPVSHKNQVMSTPKDGYSQVRLATTANNGRGQSTFLNGVSLISLTFGPVSADPKTPVNGPIVQVG</sequence>
<dbReference type="EMBL" id="CP117454">
    <property type="protein sequence ID" value="WLG86610.1"/>
    <property type="molecule type" value="Genomic_DNA"/>
</dbReference>
<gene>
    <name evidence="1" type="ORF">PSH97_08850</name>
</gene>
<keyword evidence="2" id="KW-1185">Reference proteome</keyword>
<evidence type="ECO:0000313" key="2">
    <source>
        <dbReference type="Proteomes" id="UP001239418"/>
    </source>
</evidence>